<dbReference type="PANTHER" id="PTHR42734">
    <property type="entry name" value="METAL TRANSPORT SYSTEM ATP-BINDING PROTEIN TM_0124-RELATED"/>
    <property type="match status" value="1"/>
</dbReference>
<evidence type="ECO:0000256" key="3">
    <source>
        <dbReference type="ARBA" id="ARBA00022741"/>
    </source>
</evidence>
<comment type="similarity">
    <text evidence="1">Belongs to the ABC transporter superfamily. Drug exporter-2 (TC 3.A.1.117) family.</text>
</comment>
<dbReference type="SMART" id="SM00382">
    <property type="entry name" value="AAA"/>
    <property type="match status" value="1"/>
</dbReference>
<dbReference type="Gene3D" id="3.40.50.300">
    <property type="entry name" value="P-loop containing nucleotide triphosphate hydrolases"/>
    <property type="match status" value="1"/>
</dbReference>
<dbReference type="RefSeq" id="WP_128179338.1">
    <property type="nucleotide sequence ID" value="NZ_CP071409.1"/>
</dbReference>
<dbReference type="PANTHER" id="PTHR42734:SF5">
    <property type="entry name" value="IRON TRANSPORT SYSTEM ATP-BINDING PROTEIN HI_0361-RELATED"/>
    <property type="match status" value="1"/>
</dbReference>
<dbReference type="Proteomes" id="UP000288794">
    <property type="component" value="Unassembled WGS sequence"/>
</dbReference>
<evidence type="ECO:0000256" key="4">
    <source>
        <dbReference type="ARBA" id="ARBA00022840"/>
    </source>
</evidence>
<dbReference type="InterPro" id="IPR003439">
    <property type="entry name" value="ABC_transporter-like_ATP-bd"/>
</dbReference>
<keyword evidence="4 6" id="KW-0067">ATP-binding</keyword>
<dbReference type="AlphaFoldDB" id="A0A443I9A0"/>
<comment type="caution">
    <text evidence="6">The sequence shown here is derived from an EMBL/GenBank/DDBJ whole genome shotgun (WGS) entry which is preliminary data.</text>
</comment>
<dbReference type="InterPro" id="IPR017871">
    <property type="entry name" value="ABC_transporter-like_CS"/>
</dbReference>
<dbReference type="GO" id="GO:0005524">
    <property type="term" value="F:ATP binding"/>
    <property type="evidence" value="ECO:0007669"/>
    <property type="project" value="UniProtKB-KW"/>
</dbReference>
<keyword evidence="7" id="KW-1185">Reference proteome</keyword>
<dbReference type="Pfam" id="PF00005">
    <property type="entry name" value="ABC_tran"/>
    <property type="match status" value="1"/>
</dbReference>
<evidence type="ECO:0000259" key="5">
    <source>
        <dbReference type="PROSITE" id="PS50893"/>
    </source>
</evidence>
<reference evidence="6 7" key="1">
    <citation type="submission" date="2014-04" db="EMBL/GenBank/DDBJ databases">
        <title>Draft genome sequence of Pantoea beijingensis strain LMG 27579, an emerging pathogen to Pleurotus eryngii with potential industrial application.</title>
        <authorList>
            <person name="Xu F."/>
            <person name="Liu Y."/>
            <person name="Wang S."/>
            <person name="Yin Y."/>
            <person name="Ma Y."/>
            <person name="Zhao S."/>
            <person name="Rong C."/>
        </authorList>
    </citation>
    <scope>NUCLEOTIDE SEQUENCE [LARGE SCALE GENOMIC DNA]</scope>
    <source>
        <strain evidence="6 7">LMG 27579</strain>
    </source>
</reference>
<dbReference type="PROSITE" id="PS00211">
    <property type="entry name" value="ABC_TRANSPORTER_1"/>
    <property type="match status" value="1"/>
</dbReference>
<evidence type="ECO:0000313" key="7">
    <source>
        <dbReference type="Proteomes" id="UP000288794"/>
    </source>
</evidence>
<name>A0A443I9A0_9GAMM</name>
<dbReference type="GO" id="GO:0016887">
    <property type="term" value="F:ATP hydrolysis activity"/>
    <property type="evidence" value="ECO:0007669"/>
    <property type="project" value="InterPro"/>
</dbReference>
<keyword evidence="3" id="KW-0547">Nucleotide-binding</keyword>
<dbReference type="InterPro" id="IPR050153">
    <property type="entry name" value="Metal_Ion_Import_ABC"/>
</dbReference>
<evidence type="ECO:0000256" key="1">
    <source>
        <dbReference type="ARBA" id="ARBA00006526"/>
    </source>
</evidence>
<dbReference type="SUPFAM" id="SSF52540">
    <property type="entry name" value="P-loop containing nucleoside triphosphate hydrolases"/>
    <property type="match status" value="1"/>
</dbReference>
<protein>
    <submittedName>
        <fullName evidence="6">ABC transporter ATP-binding protein</fullName>
    </submittedName>
</protein>
<dbReference type="InterPro" id="IPR003593">
    <property type="entry name" value="AAA+_ATPase"/>
</dbReference>
<dbReference type="EMBL" id="JMEE01000046">
    <property type="protein sequence ID" value="RWR00694.1"/>
    <property type="molecule type" value="Genomic_DNA"/>
</dbReference>
<keyword evidence="2" id="KW-0813">Transport</keyword>
<accession>A0A443I9A0</accession>
<evidence type="ECO:0000256" key="2">
    <source>
        <dbReference type="ARBA" id="ARBA00022448"/>
    </source>
</evidence>
<organism evidence="6 7">
    <name type="scientific">[Pantoea] beijingensis</name>
    <dbReference type="NCBI Taxonomy" id="1324864"/>
    <lineage>
        <taxon>Bacteria</taxon>
        <taxon>Pseudomonadati</taxon>
        <taxon>Pseudomonadota</taxon>
        <taxon>Gammaproteobacteria</taxon>
        <taxon>Enterobacterales</taxon>
        <taxon>Erwiniaceae</taxon>
        <taxon>Erwinia</taxon>
    </lineage>
</organism>
<dbReference type="InterPro" id="IPR027417">
    <property type="entry name" value="P-loop_NTPase"/>
</dbReference>
<dbReference type="PROSITE" id="PS50893">
    <property type="entry name" value="ABC_TRANSPORTER_2"/>
    <property type="match status" value="1"/>
</dbReference>
<sequence length="228" mass="25173">MIVMENLLAGYRHAAVTPAVNGHFTRGSMTALMGANGSGKSTLLKTFAGLLPPVAGSVRISVPRAEVAWLPQQTEIERQFPATVFDLVAMGCWQRCRWFGGIGHQLRAEIMQNLQKVNMVDFAGAQPGTLSGGQLQRVLFARLLMQRASLLLLDEPFTGVDSQTTALLLQLLSERHRQGCTLIVVLHDSALADNWFPDRLYLQGNQAYWSNSFASETLQRVHMKRVAP</sequence>
<feature type="domain" description="ABC transporter" evidence="5">
    <location>
        <begin position="2"/>
        <end position="226"/>
    </location>
</feature>
<evidence type="ECO:0000313" key="6">
    <source>
        <dbReference type="EMBL" id="RWR00694.1"/>
    </source>
</evidence>
<gene>
    <name evidence="6" type="ORF">ED28_17690</name>
</gene>
<proteinExistence type="inferred from homology"/>